<reference evidence="2 3" key="1">
    <citation type="submission" date="2016-07" db="EMBL/GenBank/DDBJ databases">
        <title>Pervasive Adenine N6-methylation of Active Genes in Fungi.</title>
        <authorList>
            <consortium name="DOE Joint Genome Institute"/>
            <person name="Mondo S.J."/>
            <person name="Dannebaum R.O."/>
            <person name="Kuo R.C."/>
            <person name="Labutti K."/>
            <person name="Haridas S."/>
            <person name="Kuo A."/>
            <person name="Salamov A."/>
            <person name="Ahrendt S.R."/>
            <person name="Lipzen A."/>
            <person name="Sullivan W."/>
            <person name="Andreopoulos W.B."/>
            <person name="Clum A."/>
            <person name="Lindquist E."/>
            <person name="Daum C."/>
            <person name="Ramamoorthy G.K."/>
            <person name="Gryganskyi A."/>
            <person name="Culley D."/>
            <person name="Magnuson J.K."/>
            <person name="James T.Y."/>
            <person name="O'Malley M.A."/>
            <person name="Stajich J.E."/>
            <person name="Spatafora J.W."/>
            <person name="Visel A."/>
            <person name="Grigoriev I.V."/>
        </authorList>
    </citation>
    <scope>NUCLEOTIDE SEQUENCE [LARGE SCALE GENOMIC DNA]</scope>
    <source>
        <strain evidence="2 3">NRRL 3116</strain>
    </source>
</reference>
<evidence type="ECO:0000313" key="3">
    <source>
        <dbReference type="Proteomes" id="UP000193648"/>
    </source>
</evidence>
<evidence type="ECO:0000313" key="2">
    <source>
        <dbReference type="EMBL" id="ORZ24960.1"/>
    </source>
</evidence>
<dbReference type="Proteomes" id="UP000193648">
    <property type="component" value="Unassembled WGS sequence"/>
</dbReference>
<dbReference type="RefSeq" id="XP_021883941.1">
    <property type="nucleotide sequence ID" value="XM_022023368.1"/>
</dbReference>
<name>A0A1Y2GV37_9FUNG</name>
<sequence length="80" mass="8805">MSIVSTICTLASIMGLLCSTEGDSTTEEDSAVPSYYSQCACWLIHKTRLILIALFSKSIFSKIMFLPSRDNKSIDTSSFV</sequence>
<keyword evidence="3" id="KW-1185">Reference proteome</keyword>
<feature type="signal peptide" evidence="1">
    <location>
        <begin position="1"/>
        <end position="22"/>
    </location>
</feature>
<dbReference type="AlphaFoldDB" id="A0A1Y2GV37"/>
<feature type="chain" id="PRO_5012101547" description="Secreted protein" evidence="1">
    <location>
        <begin position="23"/>
        <end position="80"/>
    </location>
</feature>
<accession>A0A1Y2GV37</accession>
<keyword evidence="1" id="KW-0732">Signal</keyword>
<protein>
    <recommendedName>
        <fullName evidence="4">Secreted protein</fullName>
    </recommendedName>
</protein>
<evidence type="ECO:0008006" key="4">
    <source>
        <dbReference type="Google" id="ProtNLM"/>
    </source>
</evidence>
<comment type="caution">
    <text evidence="2">The sequence shown here is derived from an EMBL/GenBank/DDBJ whole genome shotgun (WGS) entry which is preliminary data.</text>
</comment>
<gene>
    <name evidence="2" type="ORF">BCR41DRAFT_348790</name>
</gene>
<organism evidence="2 3">
    <name type="scientific">Lobosporangium transversale</name>
    <dbReference type="NCBI Taxonomy" id="64571"/>
    <lineage>
        <taxon>Eukaryota</taxon>
        <taxon>Fungi</taxon>
        <taxon>Fungi incertae sedis</taxon>
        <taxon>Mucoromycota</taxon>
        <taxon>Mortierellomycotina</taxon>
        <taxon>Mortierellomycetes</taxon>
        <taxon>Mortierellales</taxon>
        <taxon>Mortierellaceae</taxon>
        <taxon>Lobosporangium</taxon>
    </lineage>
</organism>
<evidence type="ECO:0000256" key="1">
    <source>
        <dbReference type="SAM" id="SignalP"/>
    </source>
</evidence>
<dbReference type="InParanoid" id="A0A1Y2GV37"/>
<dbReference type="EMBL" id="MCFF01000008">
    <property type="protein sequence ID" value="ORZ24960.1"/>
    <property type="molecule type" value="Genomic_DNA"/>
</dbReference>
<dbReference type="GeneID" id="33565212"/>
<proteinExistence type="predicted"/>